<dbReference type="SUPFAM" id="SSF51556">
    <property type="entry name" value="Metallo-dependent hydrolases"/>
    <property type="match status" value="1"/>
</dbReference>
<dbReference type="Gene3D" id="3.20.20.140">
    <property type="entry name" value="Metal-dependent hydrolases"/>
    <property type="match status" value="1"/>
</dbReference>
<keyword evidence="1" id="KW-0456">Lyase</keyword>
<reference evidence="3" key="1">
    <citation type="submission" date="2022-10" db="EMBL/GenBank/DDBJ databases">
        <title>The WGS of Solirubrobacter sp. CPCC 204708.</title>
        <authorList>
            <person name="Jiang Z."/>
        </authorList>
    </citation>
    <scope>NUCLEOTIDE SEQUENCE</scope>
    <source>
        <strain evidence="3">CPCC 204708</strain>
    </source>
</reference>
<organism evidence="3 4">
    <name type="scientific">Solirubrobacter deserti</name>
    <dbReference type="NCBI Taxonomy" id="2282478"/>
    <lineage>
        <taxon>Bacteria</taxon>
        <taxon>Bacillati</taxon>
        <taxon>Actinomycetota</taxon>
        <taxon>Thermoleophilia</taxon>
        <taxon>Solirubrobacterales</taxon>
        <taxon>Solirubrobacteraceae</taxon>
        <taxon>Solirubrobacter</taxon>
    </lineage>
</organism>
<dbReference type="InterPro" id="IPR032465">
    <property type="entry name" value="ACMSD"/>
</dbReference>
<evidence type="ECO:0000313" key="4">
    <source>
        <dbReference type="Proteomes" id="UP001147700"/>
    </source>
</evidence>
<evidence type="ECO:0000313" key="3">
    <source>
        <dbReference type="EMBL" id="MDA0137465.1"/>
    </source>
</evidence>
<protein>
    <submittedName>
        <fullName evidence="3">Amidohydrolase</fullName>
    </submittedName>
</protein>
<accession>A0ABT4RG26</accession>
<dbReference type="Pfam" id="PF04909">
    <property type="entry name" value="Amidohydro_2"/>
    <property type="match status" value="1"/>
</dbReference>
<evidence type="ECO:0000256" key="1">
    <source>
        <dbReference type="ARBA" id="ARBA00023239"/>
    </source>
</evidence>
<dbReference type="RefSeq" id="WP_202955792.1">
    <property type="nucleotide sequence ID" value="NZ_JAPCID010000009.1"/>
</dbReference>
<name>A0ABT4RG26_9ACTN</name>
<dbReference type="PANTHER" id="PTHR21240:SF28">
    <property type="entry name" value="ISO-OROTATE DECARBOXYLASE (EUROFUNG)"/>
    <property type="match status" value="1"/>
</dbReference>
<feature type="domain" description="Amidohydrolase-related" evidence="2">
    <location>
        <begin position="108"/>
        <end position="364"/>
    </location>
</feature>
<sequence>MTVVKYPIVDTDVHPAMNPAVPGVMAYLPQRWRDYVGEIGIMRNFMTGGERPRHREFASRWDATPPAGGAPGSNPEFARAQLLDQFDMSGAMLNDIAPIFLNGGKHQPAELAAAFCSAVNDHRRDEWLASDPRWYGSINTPYELPHLAVEEIRRCKEDMGEYNDRWKQVMFAPDNARPPGHPSYWPIYEAAEHYGLPIGFHVLASRKLTSSGSCNFYFEEHCDWAAFNFPLLSSFVFEGVFDRFPKLKVAMIELSWSWAIPLAWRMDHAYRVMKSEVPHLQRLPSEYIRDHVWYSTQPIEEPEDPRHIDDVLELFEVSGMADKLMYSSDYPHWDYDPPSAFPKAVSGERMGRILGENAAALYGIDLIEGTGWTPEQPAVAAAA</sequence>
<gene>
    <name evidence="3" type="ORF">OJ962_08165</name>
</gene>
<dbReference type="EMBL" id="JAPCID010000009">
    <property type="protein sequence ID" value="MDA0137465.1"/>
    <property type="molecule type" value="Genomic_DNA"/>
</dbReference>
<evidence type="ECO:0000259" key="2">
    <source>
        <dbReference type="Pfam" id="PF04909"/>
    </source>
</evidence>
<dbReference type="PANTHER" id="PTHR21240">
    <property type="entry name" value="2-AMINO-3-CARBOXYLMUCONATE-6-SEMIALDEHYDE DECARBOXYLASE"/>
    <property type="match status" value="1"/>
</dbReference>
<dbReference type="Proteomes" id="UP001147700">
    <property type="component" value="Unassembled WGS sequence"/>
</dbReference>
<comment type="caution">
    <text evidence="3">The sequence shown here is derived from an EMBL/GenBank/DDBJ whole genome shotgun (WGS) entry which is preliminary data.</text>
</comment>
<keyword evidence="4" id="KW-1185">Reference proteome</keyword>
<dbReference type="InterPro" id="IPR006680">
    <property type="entry name" value="Amidohydro-rel"/>
</dbReference>
<proteinExistence type="predicted"/>
<dbReference type="InterPro" id="IPR032466">
    <property type="entry name" value="Metal_Hydrolase"/>
</dbReference>